<dbReference type="AlphaFoldDB" id="A0AAD7L7L6"/>
<proteinExistence type="inferred from homology"/>
<organism evidence="2 3">
    <name type="scientific">Quillaja saponaria</name>
    <name type="common">Soap bark tree</name>
    <dbReference type="NCBI Taxonomy" id="32244"/>
    <lineage>
        <taxon>Eukaryota</taxon>
        <taxon>Viridiplantae</taxon>
        <taxon>Streptophyta</taxon>
        <taxon>Embryophyta</taxon>
        <taxon>Tracheophyta</taxon>
        <taxon>Spermatophyta</taxon>
        <taxon>Magnoliopsida</taxon>
        <taxon>eudicotyledons</taxon>
        <taxon>Gunneridae</taxon>
        <taxon>Pentapetalae</taxon>
        <taxon>rosids</taxon>
        <taxon>fabids</taxon>
        <taxon>Fabales</taxon>
        <taxon>Quillajaceae</taxon>
        <taxon>Quillaja</taxon>
    </lineage>
</organism>
<comment type="caution">
    <text evidence="2">The sequence shown here is derived from an EMBL/GenBank/DDBJ whole genome shotgun (WGS) entry which is preliminary data.</text>
</comment>
<reference evidence="2" key="1">
    <citation type="journal article" date="2023" name="Science">
        <title>Elucidation of the pathway for biosynthesis of saponin adjuvants from the soapbark tree.</title>
        <authorList>
            <person name="Reed J."/>
            <person name="Orme A."/>
            <person name="El-Demerdash A."/>
            <person name="Owen C."/>
            <person name="Martin L.B.B."/>
            <person name="Misra R.C."/>
            <person name="Kikuchi S."/>
            <person name="Rejzek M."/>
            <person name="Martin A.C."/>
            <person name="Harkess A."/>
            <person name="Leebens-Mack J."/>
            <person name="Louveau T."/>
            <person name="Stephenson M.J."/>
            <person name="Osbourn A."/>
        </authorList>
    </citation>
    <scope>NUCLEOTIDE SEQUENCE</scope>
    <source>
        <strain evidence="2">S10</strain>
    </source>
</reference>
<name>A0AAD7L7L6_QUISA</name>
<dbReference type="SUPFAM" id="SSF54518">
    <property type="entry name" value="Tubby C-terminal domain-like"/>
    <property type="match status" value="1"/>
</dbReference>
<evidence type="ECO:0000313" key="3">
    <source>
        <dbReference type="Proteomes" id="UP001163823"/>
    </source>
</evidence>
<dbReference type="PANTHER" id="PTHR31087">
    <property type="match status" value="1"/>
</dbReference>
<dbReference type="InterPro" id="IPR038595">
    <property type="entry name" value="LOR_sf"/>
</dbReference>
<dbReference type="PANTHER" id="PTHR31087:SF59">
    <property type="entry name" value="PROTEIN LURP-ONE-RELATED 4"/>
    <property type="match status" value="1"/>
</dbReference>
<sequence>MAKKVHPHGMEAIDNFMTSKKETFTVWMKSLVCNSNGCTIYNSKGQIVYRVDNYDKKCSREVHLMDFHGNILFTITHRFLAFGRWDGYSNSEKKEKPYFQVQRYCKLVMRNTVCQIKVASATYWILRSSAAKVAFTIVDVDGDIVAQAKQKLQSSSEVVLGDDVVTLEVKSDVDHSLIMALVTVYGLIRRRM</sequence>
<protein>
    <submittedName>
        <fullName evidence="2">Protein LURP-one-related like</fullName>
    </submittedName>
</protein>
<dbReference type="Pfam" id="PF04525">
    <property type="entry name" value="LOR"/>
    <property type="match status" value="1"/>
</dbReference>
<dbReference type="EMBL" id="JARAOO010000010">
    <property type="protein sequence ID" value="KAJ7952336.1"/>
    <property type="molecule type" value="Genomic_DNA"/>
</dbReference>
<evidence type="ECO:0000313" key="2">
    <source>
        <dbReference type="EMBL" id="KAJ7952336.1"/>
    </source>
</evidence>
<dbReference type="Proteomes" id="UP001163823">
    <property type="component" value="Chromosome 10"/>
</dbReference>
<dbReference type="InterPro" id="IPR007612">
    <property type="entry name" value="LOR"/>
</dbReference>
<dbReference type="KEGG" id="qsa:O6P43_024201"/>
<dbReference type="InterPro" id="IPR025659">
    <property type="entry name" value="Tubby-like_C"/>
</dbReference>
<accession>A0AAD7L7L6</accession>
<gene>
    <name evidence="2" type="ORF">O6P43_024201</name>
</gene>
<evidence type="ECO:0000256" key="1">
    <source>
        <dbReference type="ARBA" id="ARBA00005437"/>
    </source>
</evidence>
<comment type="similarity">
    <text evidence="1">Belongs to the LOR family.</text>
</comment>
<dbReference type="Gene3D" id="2.40.160.200">
    <property type="entry name" value="LURP1-related"/>
    <property type="match status" value="1"/>
</dbReference>
<keyword evidence="3" id="KW-1185">Reference proteome</keyword>